<name>A0A1D1VKV3_RAMVA</name>
<feature type="transmembrane region" description="Helical" evidence="2">
    <location>
        <begin position="13"/>
        <end position="33"/>
    </location>
</feature>
<dbReference type="Proteomes" id="UP000186922">
    <property type="component" value="Unassembled WGS sequence"/>
</dbReference>
<keyword evidence="2" id="KW-1133">Transmembrane helix</keyword>
<feature type="compositionally biased region" description="Acidic residues" evidence="1">
    <location>
        <begin position="255"/>
        <end position="277"/>
    </location>
</feature>
<sequence length="303" mass="33956">MDHLTTVEEDEDWFTIAASGLLSALITCVYLICHFEPHQPLFYVFLSLSIGILLFEFEKEYSARVIGEINTLRLRDIASSTTSLILRLVGRLAQLRHDERLTFFWLANSFFLVTFLIGQAMDDAAVVYAACVLLSSSPIFRRFFEGSFLKAKAAEMFQPPANETAELEAYMPNVNEVSRDFSVRIRSNTLDSAVTDRDLDVSVFAEEALHNLEVSQASMLNESQYEPVIVEGGEDVQNAAYPTDDDTSPIPSDVEMFDDGELDDLPDDDDDDFDADGASESNQGSQYTSNGTLKRHRKKTKNP</sequence>
<feature type="region of interest" description="Disordered" evidence="1">
    <location>
        <begin position="238"/>
        <end position="303"/>
    </location>
</feature>
<keyword evidence="2" id="KW-0812">Transmembrane</keyword>
<dbReference type="OrthoDB" id="10479979at2759"/>
<dbReference type="AlphaFoldDB" id="A0A1D1VKV3"/>
<feature type="transmembrane region" description="Helical" evidence="2">
    <location>
        <begin position="101"/>
        <end position="119"/>
    </location>
</feature>
<proteinExistence type="predicted"/>
<reference evidence="3 4" key="1">
    <citation type="journal article" date="2016" name="Nat. Commun.">
        <title>Extremotolerant tardigrade genome and improved radiotolerance of human cultured cells by tardigrade-unique protein.</title>
        <authorList>
            <person name="Hashimoto T."/>
            <person name="Horikawa D.D."/>
            <person name="Saito Y."/>
            <person name="Kuwahara H."/>
            <person name="Kozuka-Hata H."/>
            <person name="Shin-I T."/>
            <person name="Minakuchi Y."/>
            <person name="Ohishi K."/>
            <person name="Motoyama A."/>
            <person name="Aizu T."/>
            <person name="Enomoto A."/>
            <person name="Kondo K."/>
            <person name="Tanaka S."/>
            <person name="Hara Y."/>
            <person name="Koshikawa S."/>
            <person name="Sagara H."/>
            <person name="Miura T."/>
            <person name="Yokobori S."/>
            <person name="Miyagawa K."/>
            <person name="Suzuki Y."/>
            <person name="Kubo T."/>
            <person name="Oyama M."/>
            <person name="Kohara Y."/>
            <person name="Fujiyama A."/>
            <person name="Arakawa K."/>
            <person name="Katayama T."/>
            <person name="Toyoda A."/>
            <person name="Kunieda T."/>
        </authorList>
    </citation>
    <scope>NUCLEOTIDE SEQUENCE [LARGE SCALE GENOMIC DNA]</scope>
    <source>
        <strain evidence="3 4">YOKOZUNA-1</strain>
    </source>
</reference>
<feature type="compositionally biased region" description="Polar residues" evidence="1">
    <location>
        <begin position="282"/>
        <end position="292"/>
    </location>
</feature>
<evidence type="ECO:0000313" key="4">
    <source>
        <dbReference type="Proteomes" id="UP000186922"/>
    </source>
</evidence>
<feature type="transmembrane region" description="Helical" evidence="2">
    <location>
        <begin position="40"/>
        <end position="57"/>
    </location>
</feature>
<keyword evidence="2" id="KW-0472">Membrane</keyword>
<accession>A0A1D1VKV3</accession>
<gene>
    <name evidence="3" type="primary">RvY_12831-1</name>
    <name evidence="3" type="synonym">RvY_12831.1</name>
    <name evidence="3" type="ORF">RvY_12831</name>
</gene>
<feature type="transmembrane region" description="Helical" evidence="2">
    <location>
        <begin position="125"/>
        <end position="144"/>
    </location>
</feature>
<keyword evidence="4" id="KW-1185">Reference proteome</keyword>
<dbReference type="EMBL" id="BDGG01000008">
    <property type="protein sequence ID" value="GAV02240.1"/>
    <property type="molecule type" value="Genomic_DNA"/>
</dbReference>
<evidence type="ECO:0000256" key="1">
    <source>
        <dbReference type="SAM" id="MobiDB-lite"/>
    </source>
</evidence>
<evidence type="ECO:0000256" key="2">
    <source>
        <dbReference type="SAM" id="Phobius"/>
    </source>
</evidence>
<feature type="compositionally biased region" description="Basic residues" evidence="1">
    <location>
        <begin position="293"/>
        <end position="303"/>
    </location>
</feature>
<evidence type="ECO:0000313" key="3">
    <source>
        <dbReference type="EMBL" id="GAV02240.1"/>
    </source>
</evidence>
<protein>
    <submittedName>
        <fullName evidence="3">Uncharacterized protein</fullName>
    </submittedName>
</protein>
<organism evidence="3 4">
    <name type="scientific">Ramazzottius varieornatus</name>
    <name type="common">Water bear</name>
    <name type="synonym">Tardigrade</name>
    <dbReference type="NCBI Taxonomy" id="947166"/>
    <lineage>
        <taxon>Eukaryota</taxon>
        <taxon>Metazoa</taxon>
        <taxon>Ecdysozoa</taxon>
        <taxon>Tardigrada</taxon>
        <taxon>Eutardigrada</taxon>
        <taxon>Parachela</taxon>
        <taxon>Hypsibioidea</taxon>
        <taxon>Ramazzottiidae</taxon>
        <taxon>Ramazzottius</taxon>
    </lineage>
</organism>
<comment type="caution">
    <text evidence="3">The sequence shown here is derived from an EMBL/GenBank/DDBJ whole genome shotgun (WGS) entry which is preliminary data.</text>
</comment>